<sequence>MSITGPPPACPQCPPGSPLITQECSLVCTNCGHVLEKDPSFIDPEPSNLTPHSSLLKSSRSSWNLAGQNKEVTHRRNIYLINEFIKSLAHAFSVPGIAPRAITLFTQAMSTGQFSWGNKAKVIAGVCLSIALRESHRPDFLADISSLVEQRLTHMKRSLASVLSVLGIILVPSVPQQHLTTLHSHLISILESSQQEQDQLPFSLVSELKPLSIRSAEETARSLTDLLARASSYSDPLGYAATPTACAVFILSLEAEARATLSNLSHLAACFAARFNIGKGIVMRCYKSLQDELVRWSEELNWLDAYDSKRGRAKVAKRLLVARALKDLITWKDDIWRQKITVSGCLAIAECSKYNDDSETPLVEKSEKSLEEGPSRKRRKLNHTIGDAAHFLVDPLIGPIPHILNFHSTPTDSPEPQDTFHPKPEQGRKIPDVLHQLPLTHWLLASSAPIHSVRRLPSRLQLLAVARGGSSSEEITDSELLTDDEWETIRRTSPEIEELLEQWRLDGTLEHIQAEPHKSRKSKGVAEPNVGGKETKSKRINFDAFEQFMGCEEENPQLSAFMGIESVEHLEWVNFADVDDEVLHPESTNVSILRNTAEGEVIDDWHPMSPIGGYASDRDCD</sequence>
<dbReference type="RefSeq" id="XP_043008855.1">
    <property type="nucleotide sequence ID" value="XM_043153571.1"/>
</dbReference>
<gene>
    <name evidence="2" type="ORF">E1B28_008742</name>
</gene>
<evidence type="ECO:0000313" key="3">
    <source>
        <dbReference type="Proteomes" id="UP001049176"/>
    </source>
</evidence>
<keyword evidence="3" id="KW-1185">Reference proteome</keyword>
<organism evidence="2 3">
    <name type="scientific">Marasmius oreades</name>
    <name type="common">fairy-ring Marasmius</name>
    <dbReference type="NCBI Taxonomy" id="181124"/>
    <lineage>
        <taxon>Eukaryota</taxon>
        <taxon>Fungi</taxon>
        <taxon>Dikarya</taxon>
        <taxon>Basidiomycota</taxon>
        <taxon>Agaricomycotina</taxon>
        <taxon>Agaricomycetes</taxon>
        <taxon>Agaricomycetidae</taxon>
        <taxon>Agaricales</taxon>
        <taxon>Marasmiineae</taxon>
        <taxon>Marasmiaceae</taxon>
        <taxon>Marasmius</taxon>
    </lineage>
</organism>
<dbReference type="KEGG" id="more:E1B28_008742"/>
<accession>A0A9P7RZ58</accession>
<protein>
    <submittedName>
        <fullName evidence="2">Uncharacterized protein</fullName>
    </submittedName>
</protein>
<reference evidence="2" key="1">
    <citation type="journal article" date="2021" name="Genome Biol. Evol.">
        <title>The assembled and annotated genome of the fairy-ring fungus Marasmius oreades.</title>
        <authorList>
            <person name="Hiltunen M."/>
            <person name="Ament-Velasquez S.L."/>
            <person name="Johannesson H."/>
        </authorList>
    </citation>
    <scope>NUCLEOTIDE SEQUENCE</scope>
    <source>
        <strain evidence="2">03SP1</strain>
    </source>
</reference>
<evidence type="ECO:0000256" key="1">
    <source>
        <dbReference type="SAM" id="MobiDB-lite"/>
    </source>
</evidence>
<feature type="region of interest" description="Disordered" evidence="1">
    <location>
        <begin position="512"/>
        <end position="533"/>
    </location>
</feature>
<dbReference type="Gene3D" id="1.10.472.170">
    <property type="match status" value="1"/>
</dbReference>
<name>A0A9P7RZ58_9AGAR</name>
<evidence type="ECO:0000313" key="2">
    <source>
        <dbReference type="EMBL" id="KAG7092385.1"/>
    </source>
</evidence>
<dbReference type="Proteomes" id="UP001049176">
    <property type="component" value="Chromosome 5"/>
</dbReference>
<dbReference type="GeneID" id="66077818"/>
<dbReference type="OrthoDB" id="2527864at2759"/>
<dbReference type="EMBL" id="CM032185">
    <property type="protein sequence ID" value="KAG7092385.1"/>
    <property type="molecule type" value="Genomic_DNA"/>
</dbReference>
<dbReference type="CDD" id="cd00043">
    <property type="entry name" value="CYCLIN_SF"/>
    <property type="match status" value="1"/>
</dbReference>
<proteinExistence type="predicted"/>
<comment type="caution">
    <text evidence="2">The sequence shown here is derived from an EMBL/GenBank/DDBJ whole genome shotgun (WGS) entry which is preliminary data.</text>
</comment>
<dbReference type="AlphaFoldDB" id="A0A9P7RZ58"/>